<dbReference type="EMBL" id="QYUK01000011">
    <property type="protein sequence ID" value="RJF88339.1"/>
    <property type="molecule type" value="Genomic_DNA"/>
</dbReference>
<evidence type="ECO:0000256" key="1">
    <source>
        <dbReference type="ARBA" id="ARBA00023015"/>
    </source>
</evidence>
<evidence type="ECO:0000313" key="6">
    <source>
        <dbReference type="EMBL" id="RJF88339.1"/>
    </source>
</evidence>
<evidence type="ECO:0000313" key="7">
    <source>
        <dbReference type="Proteomes" id="UP000284605"/>
    </source>
</evidence>
<feature type="domain" description="HTH tetR-type" evidence="5">
    <location>
        <begin position="19"/>
        <end position="79"/>
    </location>
</feature>
<dbReference type="Gene3D" id="1.10.357.10">
    <property type="entry name" value="Tetracycline Repressor, domain 2"/>
    <property type="match status" value="1"/>
</dbReference>
<accession>A0A418WEG4</accession>
<dbReference type="GO" id="GO:0003700">
    <property type="term" value="F:DNA-binding transcription factor activity"/>
    <property type="evidence" value="ECO:0007669"/>
    <property type="project" value="TreeGrafter"/>
</dbReference>
<keyword evidence="1" id="KW-0805">Transcription regulation</keyword>
<dbReference type="AlphaFoldDB" id="A0A418WEG4"/>
<protein>
    <submittedName>
        <fullName evidence="6">TetR/AcrR family transcriptional regulator</fullName>
    </submittedName>
</protein>
<reference evidence="6 7" key="1">
    <citation type="submission" date="2018-09" db="EMBL/GenBank/DDBJ databases">
        <authorList>
            <person name="Zhu H."/>
        </authorList>
    </citation>
    <scope>NUCLEOTIDE SEQUENCE [LARGE SCALE GENOMIC DNA]</scope>
    <source>
        <strain evidence="6 7">K1W22B-8</strain>
    </source>
</reference>
<evidence type="ECO:0000256" key="2">
    <source>
        <dbReference type="ARBA" id="ARBA00023125"/>
    </source>
</evidence>
<dbReference type="RefSeq" id="WP_119778975.1">
    <property type="nucleotide sequence ID" value="NZ_QYUK01000011.1"/>
</dbReference>
<organism evidence="6 7">
    <name type="scientific">Oleomonas cavernae</name>
    <dbReference type="NCBI Taxonomy" id="2320859"/>
    <lineage>
        <taxon>Bacteria</taxon>
        <taxon>Pseudomonadati</taxon>
        <taxon>Pseudomonadota</taxon>
        <taxon>Alphaproteobacteria</taxon>
        <taxon>Acetobacterales</taxon>
        <taxon>Acetobacteraceae</taxon>
        <taxon>Oleomonas</taxon>
    </lineage>
</organism>
<gene>
    <name evidence="6" type="ORF">D3874_16045</name>
</gene>
<dbReference type="PRINTS" id="PR00455">
    <property type="entry name" value="HTHTETR"/>
</dbReference>
<dbReference type="PANTHER" id="PTHR30055">
    <property type="entry name" value="HTH-TYPE TRANSCRIPTIONAL REGULATOR RUTR"/>
    <property type="match status" value="1"/>
</dbReference>
<dbReference type="PANTHER" id="PTHR30055:SF234">
    <property type="entry name" value="HTH-TYPE TRANSCRIPTIONAL REGULATOR BETI"/>
    <property type="match status" value="1"/>
</dbReference>
<evidence type="ECO:0000259" key="5">
    <source>
        <dbReference type="PROSITE" id="PS50977"/>
    </source>
</evidence>
<feature type="DNA-binding region" description="H-T-H motif" evidence="4">
    <location>
        <begin position="42"/>
        <end position="61"/>
    </location>
</feature>
<dbReference type="InterPro" id="IPR001647">
    <property type="entry name" value="HTH_TetR"/>
</dbReference>
<comment type="caution">
    <text evidence="6">The sequence shown here is derived from an EMBL/GenBank/DDBJ whole genome shotgun (WGS) entry which is preliminary data.</text>
</comment>
<keyword evidence="2 4" id="KW-0238">DNA-binding</keyword>
<dbReference type="InterPro" id="IPR009057">
    <property type="entry name" value="Homeodomain-like_sf"/>
</dbReference>
<dbReference type="InterPro" id="IPR050109">
    <property type="entry name" value="HTH-type_TetR-like_transc_reg"/>
</dbReference>
<proteinExistence type="predicted"/>
<dbReference type="SUPFAM" id="SSF46689">
    <property type="entry name" value="Homeodomain-like"/>
    <property type="match status" value="1"/>
</dbReference>
<dbReference type="Pfam" id="PF00440">
    <property type="entry name" value="TetR_N"/>
    <property type="match status" value="1"/>
</dbReference>
<dbReference type="PROSITE" id="PS50977">
    <property type="entry name" value="HTH_TETR_2"/>
    <property type="match status" value="1"/>
</dbReference>
<name>A0A418WEG4_9PROT</name>
<keyword evidence="7" id="KW-1185">Reference proteome</keyword>
<evidence type="ECO:0000256" key="4">
    <source>
        <dbReference type="PROSITE-ProRule" id="PRU00335"/>
    </source>
</evidence>
<dbReference type="GO" id="GO:0000976">
    <property type="term" value="F:transcription cis-regulatory region binding"/>
    <property type="evidence" value="ECO:0007669"/>
    <property type="project" value="TreeGrafter"/>
</dbReference>
<keyword evidence="3" id="KW-0804">Transcription</keyword>
<dbReference type="Proteomes" id="UP000284605">
    <property type="component" value="Unassembled WGS sequence"/>
</dbReference>
<evidence type="ECO:0000256" key="3">
    <source>
        <dbReference type="ARBA" id="ARBA00023163"/>
    </source>
</evidence>
<sequence>MAKAIDLDMKKRPVQRRALATVDAIVEAASQLLVTMPYESVTTNRIADRAGVGIGSLYQYFPNKEAIVTQVVAAWVDEMVAEVGAALDASVQHEIAAAALAIVSTLFDVVDRHRAQVQLILEGIPFAAQIPAIQALPPTLLALSVRSYASVGNRMRFARPEAATFVIMVMARASIIEAVLHCPPHLKRRDVEETIADFIVRIMVGNATEGMPA</sequence>
<dbReference type="OrthoDB" id="9808189at2"/>